<feature type="transmembrane region" description="Helical" evidence="1">
    <location>
        <begin position="115"/>
        <end position="137"/>
    </location>
</feature>
<reference evidence="2 3" key="2">
    <citation type="journal article" date="2016" name="ISME J.">
        <title>Physiological and genomic characterization of two novel marine thaumarchaeal strains indicates niche differentiation.</title>
        <authorList>
            <person name="Bayer B."/>
            <person name="Vojvoda J."/>
            <person name="Offre P."/>
            <person name="Alves R.J."/>
            <person name="Elisabeth N.H."/>
            <person name="Garcia J.A."/>
            <person name="Volland J.M."/>
            <person name="Srivastava A."/>
            <person name="Schleper C."/>
            <person name="Herndl G.J."/>
        </authorList>
    </citation>
    <scope>NUCLEOTIDE SEQUENCE [LARGE SCALE GENOMIC DNA]</scope>
    <source>
        <strain evidence="2 3">NF5</strain>
    </source>
</reference>
<keyword evidence="1" id="KW-0472">Membrane</keyword>
<dbReference type="GeneID" id="24821238"/>
<feature type="transmembrane region" description="Helical" evidence="1">
    <location>
        <begin position="82"/>
        <end position="103"/>
    </location>
</feature>
<evidence type="ECO:0000313" key="3">
    <source>
        <dbReference type="Proteomes" id="UP000032408"/>
    </source>
</evidence>
<proteinExistence type="predicted"/>
<dbReference type="OrthoDB" id="387689at2157"/>
<protein>
    <submittedName>
        <fullName evidence="2">Uncharacterized protein</fullName>
    </submittedName>
</protein>
<reference evidence="3" key="1">
    <citation type="submission" date="2015-03" db="EMBL/GenBank/DDBJ databases">
        <title>Characterization of two novel Thaumarchaeota isolated from the Northern Adriatic Sea.</title>
        <authorList>
            <person name="Bayer B."/>
            <person name="Vojvoda J."/>
            <person name="Offre P."/>
            <person name="Srivastava A."/>
            <person name="Elisabeth N."/>
            <person name="Garcia J.A.L."/>
            <person name="Schleper C."/>
            <person name="Herndl G.J."/>
        </authorList>
    </citation>
    <scope>NUCLEOTIDE SEQUENCE [LARGE SCALE GENOMIC DNA]</scope>
    <source>
        <strain evidence="3">NF5</strain>
    </source>
</reference>
<sequence>MSTINNQFYDFLKKSQPLAFLGSFSMLIAVFAEPNDGMEAVYQNAAMASFVFIFSFIFSLLSQFAIQSEEKEGIEPTFIPEFLRYGTYALLGIGILYLVLTILEFKENFPALDGIIVGWVSLFIGIVWLYSVKGFYLSIKKSTNFFGPIFKIVGVFAGISAACSLIIIGGSEIFSAMYGIEIPWIFVFAMMFSVAYFGLGYAVILLITSILRKTSEEKYSDFPGVYVKKQSKIGRIYSIGFTGIMLIFIISSIFSINSLNSVLEINLDEFVTITDSIIINQSSANP</sequence>
<evidence type="ECO:0000256" key="1">
    <source>
        <dbReference type="SAM" id="Phobius"/>
    </source>
</evidence>
<keyword evidence="1" id="KW-1133">Transmembrane helix</keyword>
<feature type="transmembrane region" description="Helical" evidence="1">
    <location>
        <begin position="149"/>
        <end position="170"/>
    </location>
</feature>
<feature type="transmembrane region" description="Helical" evidence="1">
    <location>
        <begin position="236"/>
        <end position="256"/>
    </location>
</feature>
<gene>
    <name evidence="2" type="ORF">NADRNF5_2072</name>
</gene>
<keyword evidence="3" id="KW-1185">Reference proteome</keyword>
<dbReference type="RefSeq" id="WP_048118229.1">
    <property type="nucleotide sequence ID" value="NZ_CP011070.1"/>
</dbReference>
<organism evidence="2 3">
    <name type="scientific">Nitrosopumilus adriaticus</name>
    <dbReference type="NCBI Taxonomy" id="1580092"/>
    <lineage>
        <taxon>Archaea</taxon>
        <taxon>Nitrososphaerota</taxon>
        <taxon>Nitrososphaeria</taxon>
        <taxon>Nitrosopumilales</taxon>
        <taxon>Nitrosopumilaceae</taxon>
        <taxon>Nitrosopumilus</taxon>
    </lineage>
</organism>
<dbReference type="EMBL" id="CP011070">
    <property type="protein sequence ID" value="AJW71746.1"/>
    <property type="molecule type" value="Genomic_DNA"/>
</dbReference>
<feature type="transmembrane region" description="Helical" evidence="1">
    <location>
        <begin position="42"/>
        <end position="61"/>
    </location>
</feature>
<feature type="transmembrane region" description="Helical" evidence="1">
    <location>
        <begin position="182"/>
        <end position="208"/>
    </location>
</feature>
<dbReference type="HOGENOM" id="CLU_971827_0_0_2"/>
<keyword evidence="1" id="KW-0812">Transmembrane</keyword>
<dbReference type="KEGG" id="nin:NADRNF5_2072"/>
<dbReference type="AlphaFoldDB" id="A0A0D5C4T7"/>
<name>A0A0D5C4T7_9ARCH</name>
<evidence type="ECO:0000313" key="2">
    <source>
        <dbReference type="EMBL" id="AJW71746.1"/>
    </source>
</evidence>
<accession>A0A0D5C4T7</accession>
<dbReference type="Proteomes" id="UP000032408">
    <property type="component" value="Chromosome"/>
</dbReference>